<keyword evidence="3" id="KW-0472">Membrane</keyword>
<evidence type="ECO:0000259" key="4">
    <source>
        <dbReference type="PROSITE" id="PS50198"/>
    </source>
</evidence>
<feature type="coiled-coil region" evidence="2">
    <location>
        <begin position="123"/>
        <end position="186"/>
    </location>
</feature>
<dbReference type="InterPro" id="IPR046357">
    <property type="entry name" value="PPIase_dom_sf"/>
</dbReference>
<reference evidence="5 6" key="1">
    <citation type="submission" date="2017-09" db="EMBL/GenBank/DDBJ databases">
        <title>Evaluation of Pacific Biosciences Sequencing Technology to Finishing C. thermocellum Genome Sequences.</title>
        <authorList>
            <person name="Brown S."/>
        </authorList>
    </citation>
    <scope>NUCLEOTIDE SEQUENCE [LARGE SCALE GENOMIC DNA]</scope>
    <source>
        <strain evidence="5 6">AD2</strain>
    </source>
</reference>
<dbReference type="PROSITE" id="PS51257">
    <property type="entry name" value="PROKAR_LIPOPROTEIN"/>
    <property type="match status" value="1"/>
</dbReference>
<dbReference type="PANTHER" id="PTHR47245">
    <property type="entry name" value="PEPTIDYLPROLYL ISOMERASE"/>
    <property type="match status" value="1"/>
</dbReference>
<dbReference type="SUPFAM" id="SSF109998">
    <property type="entry name" value="Triger factor/SurA peptide-binding domain-like"/>
    <property type="match status" value="1"/>
</dbReference>
<dbReference type="GO" id="GO:0003755">
    <property type="term" value="F:peptidyl-prolyl cis-trans isomerase activity"/>
    <property type="evidence" value="ECO:0007669"/>
    <property type="project" value="UniProtKB-KW"/>
</dbReference>
<organism evidence="5 6">
    <name type="scientific">Acetivibrio thermocellus AD2</name>
    <dbReference type="NCBI Taxonomy" id="1138384"/>
    <lineage>
        <taxon>Bacteria</taxon>
        <taxon>Bacillati</taxon>
        <taxon>Bacillota</taxon>
        <taxon>Clostridia</taxon>
        <taxon>Eubacteriales</taxon>
        <taxon>Oscillospiraceae</taxon>
        <taxon>Acetivibrio</taxon>
    </lineage>
</organism>
<proteinExistence type="predicted"/>
<comment type="caution">
    <text evidence="5">The sequence shown here is derived from an EMBL/GenBank/DDBJ whole genome shotgun (WGS) entry which is preliminary data.</text>
</comment>
<name>A0AB36TF68_ACETH</name>
<dbReference type="RefSeq" id="WP_003512910.1">
    <property type="nucleotide sequence ID" value="NZ_CP013828.1"/>
</dbReference>
<feature type="transmembrane region" description="Helical" evidence="3">
    <location>
        <begin position="12"/>
        <end position="35"/>
    </location>
</feature>
<evidence type="ECO:0000256" key="3">
    <source>
        <dbReference type="SAM" id="Phobius"/>
    </source>
</evidence>
<dbReference type="AlphaFoldDB" id="A0AB36TF68"/>
<feature type="domain" description="PpiC" evidence="4">
    <location>
        <begin position="208"/>
        <end position="317"/>
    </location>
</feature>
<dbReference type="GeneID" id="35803314"/>
<sequence>MGEKINKKEKTVIAIISVLLVVVALAAGCGVWYSYATSYVGTVAGEKITTKEFKYFLGYVKIQMENDAQLQDQASKEAFWDSKIEGVDAKELAKQKALDSCKEFKIQLLKARERGLFLNDKDMQEIENSITTLLNQMAQFDQAAKNTGVEVMSAEEMLKDTYGVTIQEYKEILKDLRLVLKLVEDEQKNITITEEELRNRYNENKDVFDKITVRHIIFYTINPKTDVSLSEDAKKKAYENAKKALERANKGEDMEALALELSEDSGVEGNKGILEINSLKVNEPKLSNLVKWAYEHKVGDTDIVETGYGYHVVKIEKRTEYKDVVQNVKNVILSERYNQILGQWKQEPQYDLKKNEFALKRIKI</sequence>
<accession>A0AB36TF68</accession>
<dbReference type="InterPro" id="IPR027304">
    <property type="entry name" value="Trigger_fact/SurA_dom_sf"/>
</dbReference>
<keyword evidence="1" id="KW-0413">Isomerase</keyword>
<dbReference type="Gene3D" id="3.10.50.40">
    <property type="match status" value="1"/>
</dbReference>
<dbReference type="EMBL" id="PDBW01000001">
    <property type="protein sequence ID" value="PFH01495.1"/>
    <property type="molecule type" value="Genomic_DNA"/>
</dbReference>
<evidence type="ECO:0000313" key="5">
    <source>
        <dbReference type="EMBL" id="PFH01495.1"/>
    </source>
</evidence>
<protein>
    <submittedName>
        <fullName evidence="5">Foldase protein PrsA</fullName>
    </submittedName>
</protein>
<keyword evidence="1" id="KW-0697">Rotamase</keyword>
<keyword evidence="3" id="KW-1133">Transmembrane helix</keyword>
<evidence type="ECO:0000256" key="1">
    <source>
        <dbReference type="PROSITE-ProRule" id="PRU00278"/>
    </source>
</evidence>
<dbReference type="SUPFAM" id="SSF54534">
    <property type="entry name" value="FKBP-like"/>
    <property type="match status" value="1"/>
</dbReference>
<evidence type="ECO:0000256" key="2">
    <source>
        <dbReference type="SAM" id="Coils"/>
    </source>
</evidence>
<dbReference type="Proteomes" id="UP000223596">
    <property type="component" value="Unassembled WGS sequence"/>
</dbReference>
<dbReference type="PANTHER" id="PTHR47245:SF2">
    <property type="entry name" value="PEPTIDYL-PROLYL CIS-TRANS ISOMERASE HP_0175-RELATED"/>
    <property type="match status" value="1"/>
</dbReference>
<keyword evidence="2" id="KW-0175">Coiled coil</keyword>
<evidence type="ECO:0000313" key="6">
    <source>
        <dbReference type="Proteomes" id="UP000223596"/>
    </source>
</evidence>
<dbReference type="PROSITE" id="PS50198">
    <property type="entry name" value="PPIC_PPIASE_2"/>
    <property type="match status" value="1"/>
</dbReference>
<dbReference type="InterPro" id="IPR000297">
    <property type="entry name" value="PPIase_PpiC"/>
</dbReference>
<gene>
    <name evidence="5" type="ORF">M972_11227</name>
</gene>
<dbReference type="Pfam" id="PF13616">
    <property type="entry name" value="Rotamase_3"/>
    <property type="match status" value="1"/>
</dbReference>
<dbReference type="InterPro" id="IPR050245">
    <property type="entry name" value="PrsA_foldase"/>
</dbReference>
<keyword evidence="3" id="KW-0812">Transmembrane</keyword>